<accession>A0A1I7W1S0</accession>
<organism evidence="1 2">
    <name type="scientific">Loa loa</name>
    <name type="common">Eye worm</name>
    <name type="synonym">Filaria loa</name>
    <dbReference type="NCBI Taxonomy" id="7209"/>
    <lineage>
        <taxon>Eukaryota</taxon>
        <taxon>Metazoa</taxon>
        <taxon>Ecdysozoa</taxon>
        <taxon>Nematoda</taxon>
        <taxon>Chromadorea</taxon>
        <taxon>Rhabditida</taxon>
        <taxon>Spirurina</taxon>
        <taxon>Spiruromorpha</taxon>
        <taxon>Filarioidea</taxon>
        <taxon>Onchocercidae</taxon>
        <taxon>Loa</taxon>
    </lineage>
</organism>
<reference evidence="1" key="1">
    <citation type="submission" date="2012-04" db="EMBL/GenBank/DDBJ databases">
        <title>The Genome Sequence of Loa loa.</title>
        <authorList>
            <consortium name="The Broad Institute Genome Sequencing Platform"/>
            <consortium name="Broad Institute Genome Sequencing Center for Infectious Disease"/>
            <person name="Nutman T.B."/>
            <person name="Fink D.L."/>
            <person name="Russ C."/>
            <person name="Young S."/>
            <person name="Zeng Q."/>
            <person name="Gargeya S."/>
            <person name="Alvarado L."/>
            <person name="Berlin A."/>
            <person name="Chapman S.B."/>
            <person name="Chen Z."/>
            <person name="Freedman E."/>
            <person name="Gellesch M."/>
            <person name="Goldberg J."/>
            <person name="Griggs A."/>
            <person name="Gujja S."/>
            <person name="Heilman E.R."/>
            <person name="Heiman D."/>
            <person name="Howarth C."/>
            <person name="Mehta T."/>
            <person name="Neiman D."/>
            <person name="Pearson M."/>
            <person name="Roberts A."/>
            <person name="Saif S."/>
            <person name="Shea T."/>
            <person name="Shenoy N."/>
            <person name="Sisk P."/>
            <person name="Stolte C."/>
            <person name="Sykes S."/>
            <person name="White J."/>
            <person name="Yandava C."/>
            <person name="Haas B."/>
            <person name="Henn M.R."/>
            <person name="Nusbaum C."/>
            <person name="Birren B."/>
        </authorList>
    </citation>
    <scope>NUCLEOTIDE SEQUENCE [LARGE SCALE GENOMIC DNA]</scope>
</reference>
<keyword evidence="1" id="KW-1185">Reference proteome</keyword>
<proteinExistence type="predicted"/>
<protein>
    <submittedName>
        <fullName evidence="2">Uncharacterized protein</fullName>
    </submittedName>
</protein>
<dbReference type="WBParaSite" id="EN70_8697">
    <property type="protein sequence ID" value="EN70_8697"/>
    <property type="gene ID" value="EN70_8697"/>
</dbReference>
<sequence length="103" mass="12148">MSCSKPKHKRISLSRSRVTGLRESRGGGLRETFLAGGLLEFADLRDTGDLSCETLRPREVERLSLYREPLRLRVEERRRRGERERERDRELKTLLFGKISKYE</sequence>
<evidence type="ECO:0000313" key="2">
    <source>
        <dbReference type="WBParaSite" id="EN70_8697"/>
    </source>
</evidence>
<dbReference type="AlphaFoldDB" id="A0A1I7W1S0"/>
<reference evidence="2" key="2">
    <citation type="submission" date="2016-11" db="UniProtKB">
        <authorList>
            <consortium name="WormBaseParasite"/>
        </authorList>
    </citation>
    <scope>IDENTIFICATION</scope>
</reference>
<name>A0A1I7W1S0_LOALO</name>
<evidence type="ECO:0000313" key="1">
    <source>
        <dbReference type="Proteomes" id="UP000095285"/>
    </source>
</evidence>
<dbReference type="Proteomes" id="UP000095285">
    <property type="component" value="Unassembled WGS sequence"/>
</dbReference>